<reference evidence="2 3" key="1">
    <citation type="journal article" date="2013" name="PLoS Genet.">
        <title>Distinctive expansion of potential virulence genes in the genome of the oomycete fish pathogen Saprolegnia parasitica.</title>
        <authorList>
            <person name="Jiang R.H."/>
            <person name="de Bruijn I."/>
            <person name="Haas B.J."/>
            <person name="Belmonte R."/>
            <person name="Lobach L."/>
            <person name="Christie J."/>
            <person name="van den Ackerveken G."/>
            <person name="Bottin A."/>
            <person name="Bulone V."/>
            <person name="Diaz-Moreno S.M."/>
            <person name="Dumas B."/>
            <person name="Fan L."/>
            <person name="Gaulin E."/>
            <person name="Govers F."/>
            <person name="Grenville-Briggs L.J."/>
            <person name="Horner N.R."/>
            <person name="Levin J.Z."/>
            <person name="Mammella M."/>
            <person name="Meijer H.J."/>
            <person name="Morris P."/>
            <person name="Nusbaum C."/>
            <person name="Oome S."/>
            <person name="Phillips A.J."/>
            <person name="van Rooyen D."/>
            <person name="Rzeszutek E."/>
            <person name="Saraiva M."/>
            <person name="Secombes C.J."/>
            <person name="Seidl M.F."/>
            <person name="Snel B."/>
            <person name="Stassen J.H."/>
            <person name="Sykes S."/>
            <person name="Tripathy S."/>
            <person name="van den Berg H."/>
            <person name="Vega-Arreguin J.C."/>
            <person name="Wawra S."/>
            <person name="Young S.K."/>
            <person name="Zeng Q."/>
            <person name="Dieguez-Uribeondo J."/>
            <person name="Russ C."/>
            <person name="Tyler B.M."/>
            <person name="van West P."/>
        </authorList>
    </citation>
    <scope>NUCLEOTIDE SEQUENCE [LARGE SCALE GENOMIC DNA]</scope>
    <source>
        <strain evidence="2 3">CBS 223.65</strain>
    </source>
</reference>
<evidence type="ECO:0000313" key="3">
    <source>
        <dbReference type="Proteomes" id="UP000030745"/>
    </source>
</evidence>
<sequence length="142" mass="15807">MHDLKWILNDDDMAPKKTVRFAATAIEASFRVSYNGSTVPSDKVPGVGLHGPAVATAVVAVSDKPSQLMRYNASDRLFFLKRAGFDATQVMHLCIEQTKLQMSRKQAILEEYMARHQNNKRKQEMTVAPTSSSTAKRICVAH</sequence>
<dbReference type="OMA" id="EEYMARH"/>
<dbReference type="VEuPathDB" id="FungiDB:SPRG_06406"/>
<evidence type="ECO:0000313" key="2">
    <source>
        <dbReference type="EMBL" id="KDO28548.1"/>
    </source>
</evidence>
<organism evidence="2 3">
    <name type="scientific">Saprolegnia parasitica (strain CBS 223.65)</name>
    <dbReference type="NCBI Taxonomy" id="695850"/>
    <lineage>
        <taxon>Eukaryota</taxon>
        <taxon>Sar</taxon>
        <taxon>Stramenopiles</taxon>
        <taxon>Oomycota</taxon>
        <taxon>Saprolegniomycetes</taxon>
        <taxon>Saprolegniales</taxon>
        <taxon>Saprolegniaceae</taxon>
        <taxon>Saprolegnia</taxon>
    </lineage>
</organism>
<dbReference type="EMBL" id="KK583210">
    <property type="protein sequence ID" value="KDO28548.1"/>
    <property type="molecule type" value="Genomic_DNA"/>
</dbReference>
<dbReference type="RefSeq" id="XP_012200613.1">
    <property type="nucleotide sequence ID" value="XM_012345223.1"/>
</dbReference>
<dbReference type="Proteomes" id="UP000030745">
    <property type="component" value="Unassembled WGS sequence"/>
</dbReference>
<protein>
    <submittedName>
        <fullName evidence="2">Uncharacterized protein</fullName>
    </submittedName>
</protein>
<evidence type="ECO:0000256" key="1">
    <source>
        <dbReference type="SAM" id="MobiDB-lite"/>
    </source>
</evidence>
<proteinExistence type="predicted"/>
<dbReference type="KEGG" id="spar:SPRG_06406"/>
<accession>A0A067CDG5</accession>
<dbReference type="AlphaFoldDB" id="A0A067CDG5"/>
<dbReference type="GeneID" id="24128754"/>
<dbReference type="OrthoDB" id="65878at2759"/>
<gene>
    <name evidence="2" type="ORF">SPRG_06406</name>
</gene>
<name>A0A067CDG5_SAPPC</name>
<keyword evidence="3" id="KW-1185">Reference proteome</keyword>
<feature type="region of interest" description="Disordered" evidence="1">
    <location>
        <begin position="119"/>
        <end position="142"/>
    </location>
</feature>